<dbReference type="PANTHER" id="PTHR42848">
    <property type="match status" value="1"/>
</dbReference>
<comment type="catalytic activity">
    <reaction evidence="9">
        <text>ATP + H2O = ADP + phosphate + H(+)</text>
        <dbReference type="Rhea" id="RHEA:13065"/>
        <dbReference type="ChEBI" id="CHEBI:15377"/>
        <dbReference type="ChEBI" id="CHEBI:15378"/>
        <dbReference type="ChEBI" id="CHEBI:30616"/>
        <dbReference type="ChEBI" id="CHEBI:43474"/>
        <dbReference type="ChEBI" id="CHEBI:456216"/>
    </reaction>
</comment>
<keyword evidence="5 9" id="KW-0067">ATP-binding</keyword>
<keyword evidence="11" id="KW-0347">Helicase</keyword>
<feature type="region of interest" description="Head domain (RuvB-H)" evidence="9">
    <location>
        <begin position="242"/>
        <end position="320"/>
    </location>
</feature>
<dbReference type="SUPFAM" id="SSF46785">
    <property type="entry name" value="Winged helix' DNA-binding domain"/>
    <property type="match status" value="1"/>
</dbReference>
<dbReference type="SMART" id="SM00382">
    <property type="entry name" value="AAA"/>
    <property type="match status" value="1"/>
</dbReference>
<dbReference type="InterPro" id="IPR036388">
    <property type="entry name" value="WH-like_DNA-bd_sf"/>
</dbReference>
<feature type="binding site" evidence="9">
    <location>
        <position position="54"/>
    </location>
    <ligand>
        <name>ATP</name>
        <dbReference type="ChEBI" id="CHEBI:30616"/>
    </ligand>
</feature>
<dbReference type="NCBIfam" id="NF000868">
    <property type="entry name" value="PRK00080.1"/>
    <property type="match status" value="1"/>
</dbReference>
<dbReference type="Pfam" id="PF17864">
    <property type="entry name" value="AAA_lid_4"/>
    <property type="match status" value="1"/>
</dbReference>
<evidence type="ECO:0000256" key="7">
    <source>
        <dbReference type="ARBA" id="ARBA00023172"/>
    </source>
</evidence>
<reference evidence="11" key="1">
    <citation type="submission" date="2022-08" db="EMBL/GenBank/DDBJ databases">
        <title>Complete genome of Mycoplasma iguanae type strain 2327.</title>
        <authorList>
            <person name="Spergser J."/>
        </authorList>
    </citation>
    <scope>NUCLEOTIDE SEQUENCE</scope>
    <source>
        <strain evidence="11">2327</strain>
    </source>
</reference>
<evidence type="ECO:0000256" key="8">
    <source>
        <dbReference type="ARBA" id="ARBA00023204"/>
    </source>
</evidence>
<accession>A0ABY5R7Q2</accession>
<feature type="binding site" evidence="9">
    <location>
        <position position="158"/>
    </location>
    <ligand>
        <name>ATP</name>
        <dbReference type="ChEBI" id="CHEBI:30616"/>
    </ligand>
</feature>
<feature type="binding site" evidence="9">
    <location>
        <position position="297"/>
    </location>
    <ligand>
        <name>DNA</name>
        <dbReference type="ChEBI" id="CHEBI:16991"/>
    </ligand>
</feature>
<organism evidence="11 12">
    <name type="scientific">Mycoplasma iguanae</name>
    <dbReference type="NCBI Taxonomy" id="292461"/>
    <lineage>
        <taxon>Bacteria</taxon>
        <taxon>Bacillati</taxon>
        <taxon>Mycoplasmatota</taxon>
        <taxon>Mollicutes</taxon>
        <taxon>Mycoplasmataceae</taxon>
        <taxon>Mycoplasma</taxon>
    </lineage>
</organism>
<dbReference type="Pfam" id="PF05491">
    <property type="entry name" value="WHD_RuvB"/>
    <property type="match status" value="1"/>
</dbReference>
<dbReference type="Gene3D" id="1.10.10.10">
    <property type="entry name" value="Winged helix-like DNA-binding domain superfamily/Winged helix DNA-binding domain"/>
    <property type="match status" value="1"/>
</dbReference>
<protein>
    <recommendedName>
        <fullName evidence="9">Holliday junction branch migration complex subunit RuvB</fullName>
        <ecNumber evidence="9">3.6.4.-</ecNumber>
    </recommendedName>
</protein>
<dbReference type="Gene3D" id="3.40.50.300">
    <property type="entry name" value="P-loop containing nucleotide triphosphate hydrolases"/>
    <property type="match status" value="1"/>
</dbReference>
<dbReference type="Proteomes" id="UP001059252">
    <property type="component" value="Chromosome"/>
</dbReference>
<dbReference type="InterPro" id="IPR003593">
    <property type="entry name" value="AAA+_ATPase"/>
</dbReference>
<proteinExistence type="inferred from homology"/>
<dbReference type="InterPro" id="IPR041445">
    <property type="entry name" value="AAA_lid_4"/>
</dbReference>
<feature type="binding site" evidence="9">
    <location>
        <position position="168"/>
    </location>
    <ligand>
        <name>ATP</name>
        <dbReference type="ChEBI" id="CHEBI:30616"/>
    </ligand>
</feature>
<dbReference type="Pfam" id="PF05496">
    <property type="entry name" value="RuvB_N"/>
    <property type="match status" value="1"/>
</dbReference>
<keyword evidence="2 9" id="KW-0547">Nucleotide-binding</keyword>
<dbReference type="GO" id="GO:0003678">
    <property type="term" value="F:DNA helicase activity"/>
    <property type="evidence" value="ECO:0007669"/>
    <property type="project" value="UniProtKB-EC"/>
</dbReference>
<feature type="binding site" evidence="9">
    <location>
        <position position="302"/>
    </location>
    <ligand>
        <name>DNA</name>
        <dbReference type="ChEBI" id="CHEBI:16991"/>
    </ligand>
</feature>
<keyword evidence="8 9" id="KW-0234">DNA repair</keyword>
<evidence type="ECO:0000313" key="11">
    <source>
        <dbReference type="EMBL" id="UVD81478.1"/>
    </source>
</evidence>
<feature type="binding site" evidence="9">
    <location>
        <position position="49"/>
    </location>
    <ligand>
        <name>ATP</name>
        <dbReference type="ChEBI" id="CHEBI:30616"/>
    </ligand>
</feature>
<keyword evidence="6 9" id="KW-0238">DNA-binding</keyword>
<name>A0ABY5R7Q2_9MOLU</name>
<dbReference type="InterPro" id="IPR008823">
    <property type="entry name" value="RuvB_wg_C"/>
</dbReference>
<feature type="binding site" evidence="9">
    <location>
        <position position="7"/>
    </location>
    <ligand>
        <name>ATP</name>
        <dbReference type="ChEBI" id="CHEBI:30616"/>
    </ligand>
</feature>
<evidence type="ECO:0000256" key="1">
    <source>
        <dbReference type="ARBA" id="ARBA00022490"/>
    </source>
</evidence>
<keyword evidence="4 9" id="KW-0378">Hydrolase</keyword>
<evidence type="ECO:0000259" key="10">
    <source>
        <dbReference type="SMART" id="SM00382"/>
    </source>
</evidence>
<feature type="binding site" evidence="9">
    <location>
        <position position="52"/>
    </location>
    <ligand>
        <name>ATP</name>
        <dbReference type="ChEBI" id="CHEBI:30616"/>
    </ligand>
</feature>
<feature type="binding site" evidence="9">
    <location>
        <position position="205"/>
    </location>
    <ligand>
        <name>ATP</name>
        <dbReference type="ChEBI" id="CHEBI:30616"/>
    </ligand>
</feature>
<dbReference type="InterPro" id="IPR027417">
    <property type="entry name" value="P-loop_NTPase"/>
</dbReference>
<feature type="region of interest" description="Small ATPAse domain (RuvB-S)" evidence="9">
    <location>
        <begin position="169"/>
        <end position="239"/>
    </location>
</feature>
<feature type="domain" description="AAA+ ATPase" evidence="10">
    <location>
        <begin position="38"/>
        <end position="169"/>
    </location>
</feature>
<feature type="binding site" evidence="9">
    <location>
        <position position="53"/>
    </location>
    <ligand>
        <name>ATP</name>
        <dbReference type="ChEBI" id="CHEBI:30616"/>
    </ligand>
</feature>
<dbReference type="InterPro" id="IPR004605">
    <property type="entry name" value="DNA_helicase_Holl-junc_RuvB"/>
</dbReference>
<dbReference type="CDD" id="cd00009">
    <property type="entry name" value="AAA"/>
    <property type="match status" value="1"/>
</dbReference>
<comment type="caution">
    <text evidence="9">Lacks conserved residue(s) required for the propagation of feature annotation.</text>
</comment>
<keyword evidence="1 9" id="KW-0963">Cytoplasm</keyword>
<evidence type="ECO:0000256" key="9">
    <source>
        <dbReference type="HAMAP-Rule" id="MF_00016"/>
    </source>
</evidence>
<evidence type="ECO:0000256" key="2">
    <source>
        <dbReference type="ARBA" id="ARBA00022741"/>
    </source>
</evidence>
<gene>
    <name evidence="9 11" type="primary">ruvB</name>
    <name evidence="11" type="ORF">NV226_01950</name>
</gene>
<dbReference type="RefSeq" id="WP_258210652.1">
    <property type="nucleotide sequence ID" value="NZ_CP102734.1"/>
</dbReference>
<feature type="binding site" evidence="9">
    <location>
        <position position="53"/>
    </location>
    <ligand>
        <name>Mg(2+)</name>
        <dbReference type="ChEBI" id="CHEBI:18420"/>
    </ligand>
</feature>
<evidence type="ECO:0000256" key="5">
    <source>
        <dbReference type="ARBA" id="ARBA00022840"/>
    </source>
</evidence>
<dbReference type="Gene3D" id="1.10.8.60">
    <property type="match status" value="1"/>
</dbReference>
<comment type="similarity">
    <text evidence="9">Belongs to the RuvB family.</text>
</comment>
<comment type="subcellular location">
    <subcellularLocation>
        <location evidence="9">Cytoplasm</location>
    </subcellularLocation>
</comment>
<dbReference type="HAMAP" id="MF_00016">
    <property type="entry name" value="DNA_HJ_migration_RuvB"/>
    <property type="match status" value="1"/>
</dbReference>
<dbReference type="EC" id="3.6.4.-" evidence="9"/>
<keyword evidence="12" id="KW-1185">Reference proteome</keyword>
<evidence type="ECO:0000256" key="6">
    <source>
        <dbReference type="ARBA" id="ARBA00023125"/>
    </source>
</evidence>
<dbReference type="InterPro" id="IPR036390">
    <property type="entry name" value="WH_DNA-bd_sf"/>
</dbReference>
<sequence>MQENLELRPKSFEEFIGQEKIIKSLKVLIHSANKRKKTIDHILFNGPPGLGKTTLANLVAQENKGNIKFAQGSLIEKKSDILAIFASLKSKDILFIDEIHSINKNVEELIYSAMEEGVVDIPFGVEGEKKIIRMKLPDFSIIGATTKFHNISKPLKDRFGYIANLINYNNDEILKILQRSSKILNIEISNEFLSEIANKNLLIPRKANNTLKRVRDFALFYKTNIVTKEILKETFESLGLYQYGLSNQHIIYLNLLASEYEEKWVSIDTIANNLSILKTNLQENIEPLLIKNSLIDRGSRGRKITTKGIKYILNYIRNKN</sequence>
<dbReference type="EMBL" id="CP102734">
    <property type="protein sequence ID" value="UVD81478.1"/>
    <property type="molecule type" value="Genomic_DNA"/>
</dbReference>
<dbReference type="SUPFAM" id="SSF52540">
    <property type="entry name" value="P-loop containing nucleoside triphosphate hydrolases"/>
    <property type="match status" value="1"/>
</dbReference>
<dbReference type="PANTHER" id="PTHR42848:SF1">
    <property type="entry name" value="HOLLIDAY JUNCTION BRANCH MIGRATION COMPLEX SUBUNIT RUVB"/>
    <property type="match status" value="1"/>
</dbReference>
<dbReference type="NCBIfam" id="TIGR00635">
    <property type="entry name" value="ruvB"/>
    <property type="match status" value="1"/>
</dbReference>
<feature type="binding site" evidence="9">
    <location>
        <position position="8"/>
    </location>
    <ligand>
        <name>ATP</name>
        <dbReference type="ChEBI" id="CHEBI:30616"/>
    </ligand>
</feature>
<evidence type="ECO:0000313" key="12">
    <source>
        <dbReference type="Proteomes" id="UP001059252"/>
    </source>
</evidence>
<evidence type="ECO:0000256" key="3">
    <source>
        <dbReference type="ARBA" id="ARBA00022763"/>
    </source>
</evidence>
<keyword evidence="3 9" id="KW-0227">DNA damage</keyword>
<comment type="domain">
    <text evidence="9">Has 3 domains, the large (RuvB-L) and small ATPase (RuvB-S) domains and the C-terminal head (RuvB-H) domain. The head domain binds DNA, while the ATPase domains jointly bind ATP, ADP or are empty depending on the state of the subunit in the translocation cycle. During a single DNA translocation step the structure of each domain remains the same, but their relative positions change.</text>
</comment>
<dbReference type="GO" id="GO:0016787">
    <property type="term" value="F:hydrolase activity"/>
    <property type="evidence" value="ECO:0007669"/>
    <property type="project" value="UniProtKB-KW"/>
</dbReference>
<comment type="function">
    <text evidence="9">The RuvA-RuvB-RuvC complex processes Holliday junction (HJ) DNA during genetic recombination and DNA repair, while the RuvA-RuvB complex plays an important role in the rescue of blocked DNA replication forks via replication fork reversal (RFR). RuvA specifically binds to HJ cruciform DNA, conferring on it an open structure. The RuvB hexamer acts as an ATP-dependent pump, pulling dsDNA into and through the RuvAB complex. RuvB forms 2 homohexamers on either side of HJ DNA bound by 1 or 2 RuvA tetramers; 4 subunits per hexamer contact DNA at a time. Coordinated motions by a converter formed by DNA-disengaged RuvB subunits stimulates ATP hydrolysis and nucleotide exchange. Immobilization of the converter enables RuvB to convert the ATP-contained energy into a lever motion, pulling 2 nucleotides of DNA out of the RuvA tetramer per ATP hydrolyzed, thus driving DNA branch migration. The RuvB motors rotate together with the DNA substrate, which together with the progressing nucleotide cycle form the mechanistic basis for DNA recombination by continuous HJ branch migration. Branch migration allows RuvC to scan DNA until it finds its consensus sequence, where it cleaves and resolves cruciform DNA.</text>
</comment>
<evidence type="ECO:0000256" key="4">
    <source>
        <dbReference type="ARBA" id="ARBA00022801"/>
    </source>
</evidence>
<dbReference type="InterPro" id="IPR008824">
    <property type="entry name" value="RuvB-like_N"/>
</dbReference>
<comment type="subunit">
    <text evidence="9">Homohexamer. Forms an RuvA(8)-RuvB(12)-Holliday junction (HJ) complex. HJ DNA is sandwiched between 2 RuvA tetramers; dsDNA enters through RuvA and exits via RuvB. An RuvB hexamer assembles on each DNA strand where it exits the tetramer. Each RuvB hexamer is contacted by two RuvA subunits (via domain III) on 2 adjacent RuvB subunits; this complex drives branch migration. In the full resolvosome a probable DNA-RuvA(4)-RuvB(12)-RuvC(2) complex forms which resolves the HJ.</text>
</comment>
<keyword evidence="7 9" id="KW-0233">DNA recombination</keyword>